<comment type="function">
    <text evidence="3">Component of the ASTRA complex involved in chromatin remodeling.</text>
</comment>
<gene>
    <name evidence="9" type="ORF">ASPGLDRAFT_70038</name>
</gene>
<dbReference type="InterPro" id="IPR001680">
    <property type="entry name" value="WD40_rpt"/>
</dbReference>
<evidence type="ECO:0000256" key="5">
    <source>
        <dbReference type="ARBA" id="ARBA00038749"/>
    </source>
</evidence>
<protein>
    <recommendedName>
        <fullName evidence="6">ASTRA-associated protein 1</fullName>
    </recommendedName>
</protein>
<dbReference type="InterPro" id="IPR015943">
    <property type="entry name" value="WD40/YVTN_repeat-like_dom_sf"/>
</dbReference>
<dbReference type="InterPro" id="IPR019775">
    <property type="entry name" value="WD40_repeat_CS"/>
</dbReference>
<dbReference type="InterPro" id="IPR036322">
    <property type="entry name" value="WD40_repeat_dom_sf"/>
</dbReference>
<feature type="compositionally biased region" description="Low complexity" evidence="8">
    <location>
        <begin position="161"/>
        <end position="171"/>
    </location>
</feature>
<feature type="region of interest" description="Disordered" evidence="8">
    <location>
        <begin position="381"/>
        <end position="428"/>
    </location>
</feature>
<dbReference type="AlphaFoldDB" id="A0A1L9V6J1"/>
<dbReference type="PROSITE" id="PS50082">
    <property type="entry name" value="WD_REPEATS_2"/>
    <property type="match status" value="2"/>
</dbReference>
<sequence>MTTPSNHRSPATPTYILRGHVSPIHALHLFANNLRLISGDAEGWIIVWDMVSKRPVVSWKAHGGAVLEAKGFEFGGNGTVVYTHGRDHKLRVWRFAVKDEGFLDKTLPVDVKEGVTAQSQPWMLHSLPVNALNFCAFDMIFLDALRSVDDEKQGSQEGPFSDTQSSQDSASQPPVLFAVPNALNSGAIDIFHLPLERRVSTIPADPATNTGMVMAVRLLLSSTGELYAASAYEDGQVMVFVRRSRLTEQEISSSASGKGTAWKWEKLYTSKPHTQPVLSIDVAPSKDYFFSSSADSVLVKHPIPNAGLVGVGHAEEKALKTISTKHAGQQGLRIRSDGKIFATAGWDARTRVYSCKSMKELAVLKWHKDGCYAVAFAEVSGDGSTASPTTNAESKPGDEKDTQLTKRNEGSLAAVQQQRNRKAQKTHWLAAGSKDGKISLWDIY</sequence>
<dbReference type="Gene3D" id="2.130.10.10">
    <property type="entry name" value="YVTN repeat-like/Quinoprotein amine dehydrogenase"/>
    <property type="match status" value="3"/>
</dbReference>
<evidence type="ECO:0000313" key="10">
    <source>
        <dbReference type="Proteomes" id="UP000184300"/>
    </source>
</evidence>
<dbReference type="VEuPathDB" id="FungiDB:ASPGLDRAFT_70038"/>
<feature type="compositionally biased region" description="Polar residues" evidence="8">
    <location>
        <begin position="382"/>
        <end position="393"/>
    </location>
</feature>
<keyword evidence="2" id="KW-0677">Repeat</keyword>
<evidence type="ECO:0000256" key="7">
    <source>
        <dbReference type="PROSITE-ProRule" id="PRU00221"/>
    </source>
</evidence>
<reference evidence="10" key="1">
    <citation type="journal article" date="2017" name="Genome Biol.">
        <title>Comparative genomics reveals high biological diversity and specific adaptations in the industrially and medically important fungal genus Aspergillus.</title>
        <authorList>
            <person name="de Vries R.P."/>
            <person name="Riley R."/>
            <person name="Wiebenga A."/>
            <person name="Aguilar-Osorio G."/>
            <person name="Amillis S."/>
            <person name="Uchima C.A."/>
            <person name="Anderluh G."/>
            <person name="Asadollahi M."/>
            <person name="Askin M."/>
            <person name="Barry K."/>
            <person name="Battaglia E."/>
            <person name="Bayram O."/>
            <person name="Benocci T."/>
            <person name="Braus-Stromeyer S.A."/>
            <person name="Caldana C."/>
            <person name="Canovas D."/>
            <person name="Cerqueira G.C."/>
            <person name="Chen F."/>
            <person name="Chen W."/>
            <person name="Choi C."/>
            <person name="Clum A."/>
            <person name="Dos Santos R.A."/>
            <person name="Damasio A.R."/>
            <person name="Diallinas G."/>
            <person name="Emri T."/>
            <person name="Fekete E."/>
            <person name="Flipphi M."/>
            <person name="Freyberg S."/>
            <person name="Gallo A."/>
            <person name="Gournas C."/>
            <person name="Habgood R."/>
            <person name="Hainaut M."/>
            <person name="Harispe M.L."/>
            <person name="Henrissat B."/>
            <person name="Hilden K.S."/>
            <person name="Hope R."/>
            <person name="Hossain A."/>
            <person name="Karabika E."/>
            <person name="Karaffa L."/>
            <person name="Karanyi Z."/>
            <person name="Krasevec N."/>
            <person name="Kuo A."/>
            <person name="Kusch H."/>
            <person name="LaButti K."/>
            <person name="Lagendijk E.L."/>
            <person name="Lapidus A."/>
            <person name="Levasseur A."/>
            <person name="Lindquist E."/>
            <person name="Lipzen A."/>
            <person name="Logrieco A.F."/>
            <person name="MacCabe A."/>
            <person name="Maekelae M.R."/>
            <person name="Malavazi I."/>
            <person name="Melin P."/>
            <person name="Meyer V."/>
            <person name="Mielnichuk N."/>
            <person name="Miskei M."/>
            <person name="Molnar A.P."/>
            <person name="Mule G."/>
            <person name="Ngan C.Y."/>
            <person name="Orejas M."/>
            <person name="Orosz E."/>
            <person name="Ouedraogo J.P."/>
            <person name="Overkamp K.M."/>
            <person name="Park H.-S."/>
            <person name="Perrone G."/>
            <person name="Piumi F."/>
            <person name="Punt P.J."/>
            <person name="Ram A.F."/>
            <person name="Ramon A."/>
            <person name="Rauscher S."/>
            <person name="Record E."/>
            <person name="Riano-Pachon D.M."/>
            <person name="Robert V."/>
            <person name="Roehrig J."/>
            <person name="Ruller R."/>
            <person name="Salamov A."/>
            <person name="Salih N.S."/>
            <person name="Samson R.A."/>
            <person name="Sandor E."/>
            <person name="Sanguinetti M."/>
            <person name="Schuetze T."/>
            <person name="Sepcic K."/>
            <person name="Shelest E."/>
            <person name="Sherlock G."/>
            <person name="Sophianopoulou V."/>
            <person name="Squina F.M."/>
            <person name="Sun H."/>
            <person name="Susca A."/>
            <person name="Todd R.B."/>
            <person name="Tsang A."/>
            <person name="Unkles S.E."/>
            <person name="van de Wiele N."/>
            <person name="van Rossen-Uffink D."/>
            <person name="Oliveira J.V."/>
            <person name="Vesth T.C."/>
            <person name="Visser J."/>
            <person name="Yu J.-H."/>
            <person name="Zhou M."/>
            <person name="Andersen M.R."/>
            <person name="Archer D.B."/>
            <person name="Baker S.E."/>
            <person name="Benoit I."/>
            <person name="Brakhage A.A."/>
            <person name="Braus G.H."/>
            <person name="Fischer R."/>
            <person name="Frisvad J.C."/>
            <person name="Goldman G.H."/>
            <person name="Houbraken J."/>
            <person name="Oakley B."/>
            <person name="Pocsi I."/>
            <person name="Scazzocchio C."/>
            <person name="Seiboth B."/>
            <person name="vanKuyk P.A."/>
            <person name="Wortman J."/>
            <person name="Dyer P.S."/>
            <person name="Grigoriev I.V."/>
        </authorList>
    </citation>
    <scope>NUCLEOTIDE SEQUENCE [LARGE SCALE GENOMIC DNA]</scope>
    <source>
        <strain evidence="10">CBS 516.65</strain>
    </source>
</reference>
<feature type="repeat" description="WD" evidence="7">
    <location>
        <begin position="17"/>
        <end position="58"/>
    </location>
</feature>
<keyword evidence="10" id="KW-1185">Reference proteome</keyword>
<feature type="repeat" description="WD" evidence="7">
    <location>
        <begin position="429"/>
        <end position="444"/>
    </location>
</feature>
<organism evidence="9 10">
    <name type="scientific">Aspergillus glaucus CBS 516.65</name>
    <dbReference type="NCBI Taxonomy" id="1160497"/>
    <lineage>
        <taxon>Eukaryota</taxon>
        <taxon>Fungi</taxon>
        <taxon>Dikarya</taxon>
        <taxon>Ascomycota</taxon>
        <taxon>Pezizomycotina</taxon>
        <taxon>Eurotiomycetes</taxon>
        <taxon>Eurotiomycetidae</taxon>
        <taxon>Eurotiales</taxon>
        <taxon>Aspergillaceae</taxon>
        <taxon>Aspergillus</taxon>
        <taxon>Aspergillus subgen. Aspergillus</taxon>
    </lineage>
</organism>
<dbReference type="OrthoDB" id="7668193at2759"/>
<evidence type="ECO:0000256" key="4">
    <source>
        <dbReference type="ARBA" id="ARBA00037931"/>
    </source>
</evidence>
<dbReference type="STRING" id="1160497.A0A1L9V6J1"/>
<evidence type="ECO:0000256" key="6">
    <source>
        <dbReference type="ARBA" id="ARBA00040563"/>
    </source>
</evidence>
<evidence type="ECO:0000313" key="9">
    <source>
        <dbReference type="EMBL" id="OJJ79489.1"/>
    </source>
</evidence>
<dbReference type="Pfam" id="PF00400">
    <property type="entry name" value="WD40"/>
    <property type="match status" value="3"/>
</dbReference>
<evidence type="ECO:0000256" key="3">
    <source>
        <dbReference type="ARBA" id="ARBA00037338"/>
    </source>
</evidence>
<dbReference type="GeneID" id="34465691"/>
<dbReference type="RefSeq" id="XP_022396187.1">
    <property type="nucleotide sequence ID" value="XM_022549431.1"/>
</dbReference>
<dbReference type="SUPFAM" id="SSF50978">
    <property type="entry name" value="WD40 repeat-like"/>
    <property type="match status" value="1"/>
</dbReference>
<dbReference type="Proteomes" id="UP000184300">
    <property type="component" value="Unassembled WGS sequence"/>
</dbReference>
<feature type="region of interest" description="Disordered" evidence="8">
    <location>
        <begin position="152"/>
        <end position="171"/>
    </location>
</feature>
<accession>A0A1L9V6J1</accession>
<comment type="subunit">
    <text evidence="5">Component of the ASTRA chromatin remodeling machinery complex.</text>
</comment>
<evidence type="ECO:0000256" key="8">
    <source>
        <dbReference type="SAM" id="MobiDB-lite"/>
    </source>
</evidence>
<evidence type="ECO:0000256" key="2">
    <source>
        <dbReference type="ARBA" id="ARBA00022737"/>
    </source>
</evidence>
<dbReference type="PANTHER" id="PTHR19854:SF1">
    <property type="entry name" value="GUANINE NUCLEOTIDE-BINDING PROTEIN SUBUNIT BETA-LIKE PROTEIN 1"/>
    <property type="match status" value="1"/>
</dbReference>
<evidence type="ECO:0000256" key="1">
    <source>
        <dbReference type="ARBA" id="ARBA00022574"/>
    </source>
</evidence>
<keyword evidence="1 7" id="KW-0853">WD repeat</keyword>
<comment type="similarity">
    <text evidence="4">Belongs to the WD repeat ASA1 family.</text>
</comment>
<dbReference type="PANTHER" id="PTHR19854">
    <property type="entry name" value="TRANSDUCIN BETA-LIKE 3"/>
    <property type="match status" value="1"/>
</dbReference>
<feature type="compositionally biased region" description="Basic and acidic residues" evidence="8">
    <location>
        <begin position="395"/>
        <end position="409"/>
    </location>
</feature>
<dbReference type="EMBL" id="KV878917">
    <property type="protein sequence ID" value="OJJ79489.1"/>
    <property type="molecule type" value="Genomic_DNA"/>
</dbReference>
<name>A0A1L9V6J1_ASPGL</name>
<proteinExistence type="inferred from homology"/>
<dbReference type="SMART" id="SM00320">
    <property type="entry name" value="WD40"/>
    <property type="match status" value="5"/>
</dbReference>
<dbReference type="PROSITE" id="PS00678">
    <property type="entry name" value="WD_REPEATS_1"/>
    <property type="match status" value="1"/>
</dbReference>